<accession>A0A8T3BWA2</accession>
<organism evidence="9 10">
    <name type="scientific">Dendrobium nobile</name>
    <name type="common">Orchid</name>
    <dbReference type="NCBI Taxonomy" id="94219"/>
    <lineage>
        <taxon>Eukaryota</taxon>
        <taxon>Viridiplantae</taxon>
        <taxon>Streptophyta</taxon>
        <taxon>Embryophyta</taxon>
        <taxon>Tracheophyta</taxon>
        <taxon>Spermatophyta</taxon>
        <taxon>Magnoliopsida</taxon>
        <taxon>Liliopsida</taxon>
        <taxon>Asparagales</taxon>
        <taxon>Orchidaceae</taxon>
        <taxon>Epidendroideae</taxon>
        <taxon>Malaxideae</taxon>
        <taxon>Dendrobiinae</taxon>
        <taxon>Dendrobium</taxon>
    </lineage>
</organism>
<name>A0A8T3BWA2_DENNO</name>
<protein>
    <recommendedName>
        <fullName evidence="3">inorganic diphosphatase</fullName>
        <ecNumber evidence="3">3.6.1.1</ecNumber>
    </recommendedName>
</protein>
<feature type="transmembrane region" description="Helical" evidence="8">
    <location>
        <begin position="135"/>
        <end position="156"/>
    </location>
</feature>
<evidence type="ECO:0000256" key="1">
    <source>
        <dbReference type="ARBA" id="ARBA00001946"/>
    </source>
</evidence>
<evidence type="ECO:0000313" key="10">
    <source>
        <dbReference type="Proteomes" id="UP000829196"/>
    </source>
</evidence>
<keyword evidence="8" id="KW-0472">Membrane</keyword>
<evidence type="ECO:0000256" key="6">
    <source>
        <dbReference type="ARBA" id="ARBA00022842"/>
    </source>
</evidence>
<proteinExistence type="inferred from homology"/>
<keyword evidence="8" id="KW-1133">Transmembrane helix</keyword>
<keyword evidence="4" id="KW-0479">Metal-binding</keyword>
<comment type="catalytic activity">
    <reaction evidence="7">
        <text>diphosphate + H2O = 2 phosphate + H(+)</text>
        <dbReference type="Rhea" id="RHEA:24576"/>
        <dbReference type="ChEBI" id="CHEBI:15377"/>
        <dbReference type="ChEBI" id="CHEBI:15378"/>
        <dbReference type="ChEBI" id="CHEBI:33019"/>
        <dbReference type="ChEBI" id="CHEBI:43474"/>
        <dbReference type="EC" id="3.6.1.1"/>
    </reaction>
</comment>
<evidence type="ECO:0000256" key="2">
    <source>
        <dbReference type="ARBA" id="ARBA00006220"/>
    </source>
</evidence>
<dbReference type="AlphaFoldDB" id="A0A8T3BWA2"/>
<evidence type="ECO:0000256" key="4">
    <source>
        <dbReference type="ARBA" id="ARBA00022723"/>
    </source>
</evidence>
<dbReference type="EMBL" id="JAGYWB010000005">
    <property type="protein sequence ID" value="KAI0522321.1"/>
    <property type="molecule type" value="Genomic_DNA"/>
</dbReference>
<dbReference type="GO" id="GO:0004427">
    <property type="term" value="F:inorganic diphosphate phosphatase activity"/>
    <property type="evidence" value="ECO:0007669"/>
    <property type="project" value="UniProtKB-EC"/>
</dbReference>
<evidence type="ECO:0000256" key="3">
    <source>
        <dbReference type="ARBA" id="ARBA00012146"/>
    </source>
</evidence>
<dbReference type="InterPro" id="IPR036649">
    <property type="entry name" value="Pyrophosphatase_sf"/>
</dbReference>
<evidence type="ECO:0000256" key="7">
    <source>
        <dbReference type="ARBA" id="ARBA00047820"/>
    </source>
</evidence>
<dbReference type="GO" id="GO:0006796">
    <property type="term" value="P:phosphate-containing compound metabolic process"/>
    <property type="evidence" value="ECO:0007669"/>
    <property type="project" value="InterPro"/>
</dbReference>
<keyword evidence="5" id="KW-0378">Hydrolase</keyword>
<evidence type="ECO:0000256" key="5">
    <source>
        <dbReference type="ARBA" id="ARBA00022801"/>
    </source>
</evidence>
<evidence type="ECO:0000256" key="8">
    <source>
        <dbReference type="SAM" id="Phobius"/>
    </source>
</evidence>
<keyword evidence="8" id="KW-0812">Transmembrane</keyword>
<gene>
    <name evidence="9" type="ORF">KFK09_004696</name>
</gene>
<sequence>MCSFNHLLRRERAQIPSSSQCSEVHRVLYSSVVYTNYYGFIPPTLCEDNDPLDVLVLIQLWNGILENFMSVFLILKVFVEIWNEIIKNHEEDYSPPTGARFEAMKDMEPFSIGAFEAVMFLFFLGNFNYGEADSWSLVVGVGDITVPTLFYLFMVVMDCCIKVSEDTTLDWSLLASKDVQDSPFDVFAAAFLVAVVSYVEETTNSILDWSLLDRKINEGQLYV</sequence>
<dbReference type="Pfam" id="PF00719">
    <property type="entry name" value="Pyrophosphatase"/>
    <property type="match status" value="1"/>
</dbReference>
<dbReference type="InterPro" id="IPR008162">
    <property type="entry name" value="Pyrophosphatase"/>
</dbReference>
<keyword evidence="6" id="KW-0460">Magnesium</keyword>
<dbReference type="SUPFAM" id="SSF50324">
    <property type="entry name" value="Inorganic pyrophosphatase"/>
    <property type="match status" value="1"/>
</dbReference>
<comment type="cofactor">
    <cofactor evidence="1">
        <name>Mg(2+)</name>
        <dbReference type="ChEBI" id="CHEBI:18420"/>
    </cofactor>
</comment>
<reference evidence="9" key="1">
    <citation type="journal article" date="2022" name="Front. Genet.">
        <title>Chromosome-Scale Assembly of the Dendrobium nobile Genome Provides Insights Into the Molecular Mechanism of the Biosynthesis of the Medicinal Active Ingredient of Dendrobium.</title>
        <authorList>
            <person name="Xu Q."/>
            <person name="Niu S.-C."/>
            <person name="Li K.-L."/>
            <person name="Zheng P.-J."/>
            <person name="Zhang X.-J."/>
            <person name="Jia Y."/>
            <person name="Liu Y."/>
            <person name="Niu Y.-X."/>
            <person name="Yu L.-H."/>
            <person name="Chen D.-F."/>
            <person name="Zhang G.-Q."/>
        </authorList>
    </citation>
    <scope>NUCLEOTIDE SEQUENCE</scope>
    <source>
        <tissue evidence="9">Leaf</tissue>
    </source>
</reference>
<feature type="transmembrane region" description="Helical" evidence="8">
    <location>
        <begin position="110"/>
        <end position="129"/>
    </location>
</feature>
<comment type="caution">
    <text evidence="9">The sequence shown here is derived from an EMBL/GenBank/DDBJ whole genome shotgun (WGS) entry which is preliminary data.</text>
</comment>
<keyword evidence="10" id="KW-1185">Reference proteome</keyword>
<dbReference type="GO" id="GO:0005737">
    <property type="term" value="C:cytoplasm"/>
    <property type="evidence" value="ECO:0007669"/>
    <property type="project" value="InterPro"/>
</dbReference>
<evidence type="ECO:0000313" key="9">
    <source>
        <dbReference type="EMBL" id="KAI0522321.1"/>
    </source>
</evidence>
<dbReference type="GO" id="GO:0000287">
    <property type="term" value="F:magnesium ion binding"/>
    <property type="evidence" value="ECO:0007669"/>
    <property type="project" value="InterPro"/>
</dbReference>
<dbReference type="Gene3D" id="3.90.80.10">
    <property type="entry name" value="Inorganic pyrophosphatase"/>
    <property type="match status" value="1"/>
</dbReference>
<comment type="similarity">
    <text evidence="2">Belongs to the PPase family.</text>
</comment>
<dbReference type="EC" id="3.6.1.1" evidence="3"/>
<dbReference type="PROSITE" id="PS00387">
    <property type="entry name" value="PPASE"/>
    <property type="match status" value="1"/>
</dbReference>
<dbReference type="Proteomes" id="UP000829196">
    <property type="component" value="Unassembled WGS sequence"/>
</dbReference>